<organism evidence="3 4">
    <name type="scientific">Geotrypetes seraphini</name>
    <name type="common">Gaboon caecilian</name>
    <name type="synonym">Caecilia seraphini</name>
    <dbReference type="NCBI Taxonomy" id="260995"/>
    <lineage>
        <taxon>Eukaryota</taxon>
        <taxon>Metazoa</taxon>
        <taxon>Chordata</taxon>
        <taxon>Craniata</taxon>
        <taxon>Vertebrata</taxon>
        <taxon>Euteleostomi</taxon>
        <taxon>Amphibia</taxon>
        <taxon>Gymnophiona</taxon>
        <taxon>Geotrypetes</taxon>
    </lineage>
</organism>
<evidence type="ECO:0000259" key="1">
    <source>
        <dbReference type="PROSITE" id="PS50003"/>
    </source>
</evidence>
<dbReference type="CTD" id="84904"/>
<evidence type="ECO:0000259" key="2">
    <source>
        <dbReference type="PROSITE" id="PS50010"/>
    </source>
</evidence>
<dbReference type="GeneID" id="117357216"/>
<name>A0A6P8Q025_GEOSA</name>
<dbReference type="OrthoDB" id="660555at2759"/>
<keyword evidence="3" id="KW-1185">Reference proteome</keyword>
<dbReference type="Gene3D" id="2.30.29.30">
    <property type="entry name" value="Pleckstrin-homology domain (PH domain)/Phosphotyrosine-binding domain (PTB)"/>
    <property type="match status" value="1"/>
</dbReference>
<dbReference type="SMART" id="SM00233">
    <property type="entry name" value="PH"/>
    <property type="match status" value="1"/>
</dbReference>
<dbReference type="InterPro" id="IPR011993">
    <property type="entry name" value="PH-like_dom_sf"/>
</dbReference>
<dbReference type="InterPro" id="IPR035899">
    <property type="entry name" value="DBL_dom_sf"/>
</dbReference>
<dbReference type="Pfam" id="PF00621">
    <property type="entry name" value="RhoGEF"/>
    <property type="match status" value="1"/>
</dbReference>
<dbReference type="PROSITE" id="PS50003">
    <property type="entry name" value="PH_DOMAIN"/>
    <property type="match status" value="1"/>
</dbReference>
<accession>A0A6P8Q025</accession>
<dbReference type="KEGG" id="gsh:117357216"/>
<evidence type="ECO:0000313" key="3">
    <source>
        <dbReference type="Proteomes" id="UP000515159"/>
    </source>
</evidence>
<sequence length="429" mass="49234">MEEQRARWERKRSRTAKELVETEQKYVELLDGMSMYFVQILKAKGILQQDVRERIFGSLQSICQANQTLLHYLESGKFATGLEEFCPQLNLYITYTDGLEEALKLLQEQVRKNKSFARFKKLQESRSEFQGLRLEELLLRPLQRIHQYKHLLRDLTENSYPDTADFQQLAGPLRAITRVSQYIHDHARSHENHLELLRVQKLLKGRRTKLMKPGRVYIHEGWLTVVPQKGDEVKLKMFFLFSDILVMAKPCHPLHPSNSHKFACQAVYPLDECSVEKVFGHTKSRGGLINLSFEQESLLLMSTDQDDINNWYRCLCTAVGDLKSQCTTVYQKELQLQKELISGETVAPGLVQPKPHPQERKRNMGDVLSVEDQNSVSMHSQSKPVLRNEATDAKRVKLSGTSNPTDRCGDVPSAAAPANVEMRGICLIL</sequence>
<dbReference type="SUPFAM" id="SSF50729">
    <property type="entry name" value="PH domain-like"/>
    <property type="match status" value="1"/>
</dbReference>
<dbReference type="InterPro" id="IPR001849">
    <property type="entry name" value="PH_domain"/>
</dbReference>
<dbReference type="PANTHER" id="PTHR47056:SF1">
    <property type="entry name" value="RHO GUANINE NUCLEOTIDE EXCHANGE FACTOR 39"/>
    <property type="match status" value="1"/>
</dbReference>
<dbReference type="PROSITE" id="PS50010">
    <property type="entry name" value="DH_2"/>
    <property type="match status" value="1"/>
</dbReference>
<dbReference type="AlphaFoldDB" id="A0A6P8Q025"/>
<gene>
    <name evidence="4 5" type="primary">ARHGEF39</name>
</gene>
<dbReference type="PANTHER" id="PTHR47056">
    <property type="entry name" value="RHO GUANINE NUCLEOTIDE EXCHANGE FACTOR 39"/>
    <property type="match status" value="1"/>
</dbReference>
<dbReference type="Gene3D" id="1.20.900.10">
    <property type="entry name" value="Dbl homology (DH) domain"/>
    <property type="match status" value="1"/>
</dbReference>
<dbReference type="InterPro" id="IPR000219">
    <property type="entry name" value="DH_dom"/>
</dbReference>
<feature type="domain" description="DH" evidence="2">
    <location>
        <begin position="11"/>
        <end position="186"/>
    </location>
</feature>
<dbReference type="GO" id="GO:0005886">
    <property type="term" value="C:plasma membrane"/>
    <property type="evidence" value="ECO:0007669"/>
    <property type="project" value="TreeGrafter"/>
</dbReference>
<dbReference type="GO" id="GO:0005085">
    <property type="term" value="F:guanyl-nucleotide exchange factor activity"/>
    <property type="evidence" value="ECO:0007669"/>
    <property type="project" value="InterPro"/>
</dbReference>
<feature type="domain" description="PH" evidence="1">
    <location>
        <begin position="216"/>
        <end position="320"/>
    </location>
</feature>
<dbReference type="GO" id="GO:0030335">
    <property type="term" value="P:positive regulation of cell migration"/>
    <property type="evidence" value="ECO:0007669"/>
    <property type="project" value="TreeGrafter"/>
</dbReference>
<dbReference type="SMART" id="SM00325">
    <property type="entry name" value="RhoGEF"/>
    <property type="match status" value="1"/>
</dbReference>
<dbReference type="Proteomes" id="UP000515159">
    <property type="component" value="Chromosome 1"/>
</dbReference>
<dbReference type="Pfam" id="PF00169">
    <property type="entry name" value="PH"/>
    <property type="match status" value="1"/>
</dbReference>
<evidence type="ECO:0000313" key="5">
    <source>
        <dbReference type="RefSeq" id="XP_033793489.1"/>
    </source>
</evidence>
<dbReference type="RefSeq" id="XP_033793482.1">
    <property type="nucleotide sequence ID" value="XM_033937591.1"/>
</dbReference>
<dbReference type="InterPro" id="IPR042987">
    <property type="entry name" value="ARHGEF39"/>
</dbReference>
<protein>
    <submittedName>
        <fullName evidence="4 5">Rho guanine nucleotide exchange factor 39</fullName>
    </submittedName>
</protein>
<dbReference type="SUPFAM" id="SSF48065">
    <property type="entry name" value="DBL homology domain (DH-domain)"/>
    <property type="match status" value="1"/>
</dbReference>
<evidence type="ECO:0000313" key="4">
    <source>
        <dbReference type="RefSeq" id="XP_033793482.1"/>
    </source>
</evidence>
<reference evidence="4 5" key="1">
    <citation type="submission" date="2025-04" db="UniProtKB">
        <authorList>
            <consortium name="RefSeq"/>
        </authorList>
    </citation>
    <scope>IDENTIFICATION</scope>
</reference>
<proteinExistence type="predicted"/>
<dbReference type="RefSeq" id="XP_033793489.1">
    <property type="nucleotide sequence ID" value="XM_033937598.1"/>
</dbReference>